<dbReference type="FunFam" id="3.90.1490.10:FF:000001">
    <property type="entry name" value="Diphthine--ammonia ligase"/>
    <property type="match status" value="1"/>
</dbReference>
<keyword evidence="6" id="KW-0547">Nucleotide-binding</keyword>
<evidence type="ECO:0000256" key="8">
    <source>
        <dbReference type="ARBA" id="ARBA00029814"/>
    </source>
</evidence>
<accession>A0A8S1D5Y6</accession>
<dbReference type="SUPFAM" id="SSF55298">
    <property type="entry name" value="YjgF-like"/>
    <property type="match status" value="2"/>
</dbReference>
<dbReference type="EC" id="6.3.1.14" evidence="3"/>
<evidence type="ECO:0000256" key="7">
    <source>
        <dbReference type="ARBA" id="ARBA00022840"/>
    </source>
</evidence>
<dbReference type="Pfam" id="PF01902">
    <property type="entry name" value="Diphthami_syn_2"/>
    <property type="match status" value="1"/>
</dbReference>
<evidence type="ECO:0000313" key="16">
    <source>
        <dbReference type="Proteomes" id="UP000494165"/>
    </source>
</evidence>
<dbReference type="CDD" id="cd06156">
    <property type="entry name" value="eu_AANH_C_2"/>
    <property type="match status" value="1"/>
</dbReference>
<dbReference type="Proteomes" id="UP000494165">
    <property type="component" value="Unassembled WGS sequence"/>
</dbReference>
<gene>
    <name evidence="15" type="ORF">CLODIP_2_CD13859</name>
</gene>
<reference evidence="15 16" key="1">
    <citation type="submission" date="2020-04" db="EMBL/GenBank/DDBJ databases">
        <authorList>
            <person name="Alioto T."/>
            <person name="Alioto T."/>
            <person name="Gomez Garrido J."/>
        </authorList>
    </citation>
    <scope>NUCLEOTIDE SEQUENCE [LARGE SCALE GENOMIC DNA]</scope>
</reference>
<sequence length="704" mass="76992">MRVVGLVSGGKDSCYNMMQCVAAGHSLVALANLQPNVDGEMDSYMYQSVGHEGVEALAEAMDLPLFRQITKGRTKQTGKEYNPEEGDEVEDLFLLLQTIKQEVGVEAVSVGAILSDYQRVRVENVCARLGLICLAFLWQRDQAELLAEMVSSGVQAILVKVAALGLDPAQHLGRDISEVAPHLLRMKEKWGLNVCGEGGEYETFTLDCPLFNKAIVVDDYQTVIHDDNAVAPVGYLSFKKMRLIEKSPDITLMPLTERIMASGVRSPKDFLNGTESSESSIKDNEDDNDEGMKPEVEAAVAVDAPSPVVYEEKLCNHPQIQCNSTGWCWVTGVHGEGSSCADAMSSALDKLQELLESRCMSLSEVVGVSLWIRDLTQFAAVNERFSARMFSSGGQPPVRACLEVGLPENWPVLLEATAHRTPQQESSEEAAELPKQALHVQSLSHWAPASIGPYSQAVRVDAVVQVAGQIALNPSSGQLLESAGVQAQCLLAMRHVSRILAAMNSRFELQDVVQGVCYLTCKNAVQTVRQLWERHTTNAIVDFVIVPALPRGALLEWSVWAHAHNRRFEYEETGCLLTDESDESANRPQASIRSRWSYDGTVAAVVCYVEGEQTLDSLTHAVEYAMGKLLREAPAASALTVRAFYRTGALDAEVLQEAISRVQSGLLEKRIEMGASLVPVVGLQDEHTVLSLCGLRFQNSDVQS</sequence>
<dbReference type="Gene3D" id="3.90.1490.10">
    <property type="entry name" value="putative n-type atp pyrophosphatase, domain 2"/>
    <property type="match status" value="1"/>
</dbReference>
<proteinExistence type="inferred from homology"/>
<comment type="similarity">
    <text evidence="2">Belongs to the Diphthine--ammonia ligase family.</text>
</comment>
<protein>
    <recommendedName>
        <fullName evidence="4">Diphthine--ammonia ligase</fullName>
        <ecNumber evidence="3">6.3.1.14</ecNumber>
    </recommendedName>
    <alternativeName>
        <fullName evidence="9">ATP-binding domain-containing protein 4</fullName>
    </alternativeName>
    <alternativeName>
        <fullName evidence="8">Diphthamide synthase</fullName>
    </alternativeName>
    <alternativeName>
        <fullName evidence="10">Diphthamide synthetase</fullName>
    </alternativeName>
    <alternativeName>
        <fullName evidence="11">Protein DPH6 homolog</fullName>
    </alternativeName>
</protein>
<evidence type="ECO:0000256" key="6">
    <source>
        <dbReference type="ARBA" id="ARBA00022741"/>
    </source>
</evidence>
<dbReference type="SUPFAM" id="SSF52402">
    <property type="entry name" value="Adenine nucleotide alpha hydrolases-like"/>
    <property type="match status" value="1"/>
</dbReference>
<keyword evidence="7" id="KW-0067">ATP-binding</keyword>
<dbReference type="PANTHER" id="PTHR12196:SF2">
    <property type="entry name" value="DIPHTHINE--AMMONIA LIGASE"/>
    <property type="match status" value="1"/>
</dbReference>
<dbReference type="FunFam" id="3.40.50.620:FF:000069">
    <property type="entry name" value="diphthine--ammonia ligase"/>
    <property type="match status" value="1"/>
</dbReference>
<dbReference type="AlphaFoldDB" id="A0A8S1D5Y6"/>
<dbReference type="CDD" id="cd01994">
    <property type="entry name" value="AANH_PF0828-like"/>
    <property type="match status" value="1"/>
</dbReference>
<organism evidence="15 16">
    <name type="scientific">Cloeon dipterum</name>
    <dbReference type="NCBI Taxonomy" id="197152"/>
    <lineage>
        <taxon>Eukaryota</taxon>
        <taxon>Metazoa</taxon>
        <taxon>Ecdysozoa</taxon>
        <taxon>Arthropoda</taxon>
        <taxon>Hexapoda</taxon>
        <taxon>Insecta</taxon>
        <taxon>Pterygota</taxon>
        <taxon>Palaeoptera</taxon>
        <taxon>Ephemeroptera</taxon>
        <taxon>Pisciforma</taxon>
        <taxon>Baetidae</taxon>
        <taxon>Cloeon</taxon>
    </lineage>
</organism>
<evidence type="ECO:0000313" key="15">
    <source>
        <dbReference type="EMBL" id="CAB3375858.1"/>
    </source>
</evidence>
<evidence type="ECO:0000256" key="10">
    <source>
        <dbReference type="ARBA" id="ARBA00031552"/>
    </source>
</evidence>
<dbReference type="InterPro" id="IPR035959">
    <property type="entry name" value="RutC-like_sf"/>
</dbReference>
<feature type="domain" description="Diphthamide synthase" evidence="14">
    <location>
        <begin position="1"/>
        <end position="230"/>
    </location>
</feature>
<dbReference type="InterPro" id="IPR014729">
    <property type="entry name" value="Rossmann-like_a/b/a_fold"/>
</dbReference>
<keyword evidence="5" id="KW-0436">Ligase</keyword>
<evidence type="ECO:0000256" key="5">
    <source>
        <dbReference type="ARBA" id="ARBA00022598"/>
    </source>
</evidence>
<evidence type="ECO:0000259" key="14">
    <source>
        <dbReference type="Pfam" id="PF01902"/>
    </source>
</evidence>
<dbReference type="InterPro" id="IPR006175">
    <property type="entry name" value="YjgF/YER057c/UK114"/>
</dbReference>
<dbReference type="Gene3D" id="3.30.1330.40">
    <property type="entry name" value="RutC-like"/>
    <property type="match status" value="2"/>
</dbReference>
<evidence type="ECO:0000256" key="11">
    <source>
        <dbReference type="ARBA" id="ARBA00032849"/>
    </source>
</evidence>
<comment type="pathway">
    <text evidence="1">Protein modification; peptidyl-diphthamide biosynthesis.</text>
</comment>
<dbReference type="PANTHER" id="PTHR12196">
    <property type="entry name" value="DOMAIN OF UNKNOWN FUNCTION 71 DUF71 -CONTAINING PROTEIN"/>
    <property type="match status" value="1"/>
</dbReference>
<dbReference type="GO" id="GO:0017178">
    <property type="term" value="F:diphthine-ammonia ligase activity"/>
    <property type="evidence" value="ECO:0007669"/>
    <property type="project" value="UniProtKB-EC"/>
</dbReference>
<dbReference type="EMBL" id="CADEPI010000119">
    <property type="protein sequence ID" value="CAB3375858.1"/>
    <property type="molecule type" value="Genomic_DNA"/>
</dbReference>
<dbReference type="GO" id="GO:0017183">
    <property type="term" value="P:protein histidyl modification to diphthamide"/>
    <property type="evidence" value="ECO:0007669"/>
    <property type="project" value="TreeGrafter"/>
</dbReference>
<feature type="region of interest" description="Disordered" evidence="13">
    <location>
        <begin position="266"/>
        <end position="291"/>
    </location>
</feature>
<dbReference type="InterPro" id="IPR002761">
    <property type="entry name" value="Diphthami_syn_dom"/>
</dbReference>
<keyword evidence="16" id="KW-1185">Reference proteome</keyword>
<dbReference type="InterPro" id="IPR030662">
    <property type="entry name" value="DPH6/MJ0570"/>
</dbReference>
<dbReference type="Gene3D" id="3.40.50.620">
    <property type="entry name" value="HUPs"/>
    <property type="match status" value="1"/>
</dbReference>
<evidence type="ECO:0000256" key="12">
    <source>
        <dbReference type="ARBA" id="ARBA00048108"/>
    </source>
</evidence>
<comment type="catalytic activity">
    <reaction evidence="12">
        <text>diphthine-[translation elongation factor 2] + NH4(+) + ATP = diphthamide-[translation elongation factor 2] + AMP + diphosphate + H(+)</text>
        <dbReference type="Rhea" id="RHEA:19753"/>
        <dbReference type="Rhea" id="RHEA-COMP:10172"/>
        <dbReference type="Rhea" id="RHEA-COMP:10174"/>
        <dbReference type="ChEBI" id="CHEBI:15378"/>
        <dbReference type="ChEBI" id="CHEBI:16692"/>
        <dbReference type="ChEBI" id="CHEBI:28938"/>
        <dbReference type="ChEBI" id="CHEBI:30616"/>
        <dbReference type="ChEBI" id="CHEBI:33019"/>
        <dbReference type="ChEBI" id="CHEBI:82696"/>
        <dbReference type="ChEBI" id="CHEBI:456215"/>
        <dbReference type="EC" id="6.3.1.14"/>
    </reaction>
</comment>
<evidence type="ECO:0000256" key="1">
    <source>
        <dbReference type="ARBA" id="ARBA00005156"/>
    </source>
</evidence>
<name>A0A8S1D5Y6_9INSE</name>
<dbReference type="GO" id="GO:0005524">
    <property type="term" value="F:ATP binding"/>
    <property type="evidence" value="ECO:0007669"/>
    <property type="project" value="UniProtKB-KW"/>
</dbReference>
<evidence type="ECO:0000256" key="3">
    <source>
        <dbReference type="ARBA" id="ARBA00012089"/>
    </source>
</evidence>
<dbReference type="NCBIfam" id="TIGR00290">
    <property type="entry name" value="MJ0570_dom"/>
    <property type="match status" value="1"/>
</dbReference>
<evidence type="ECO:0000256" key="9">
    <source>
        <dbReference type="ARBA" id="ARBA00031202"/>
    </source>
</evidence>
<evidence type="ECO:0000256" key="4">
    <source>
        <dbReference type="ARBA" id="ARBA00018426"/>
    </source>
</evidence>
<comment type="caution">
    <text evidence="15">The sequence shown here is derived from an EMBL/GenBank/DDBJ whole genome shotgun (WGS) entry which is preliminary data.</text>
</comment>
<evidence type="ECO:0000256" key="13">
    <source>
        <dbReference type="SAM" id="MobiDB-lite"/>
    </source>
</evidence>
<dbReference type="FunFam" id="3.30.1330.40:FF:000010">
    <property type="entry name" value="Diphthine--ammonia ligase"/>
    <property type="match status" value="1"/>
</dbReference>
<evidence type="ECO:0000256" key="2">
    <source>
        <dbReference type="ARBA" id="ARBA00008496"/>
    </source>
</evidence>
<dbReference type="OrthoDB" id="686384at2759"/>
<dbReference type="Pfam" id="PF01042">
    <property type="entry name" value="Ribonuc_L-PSP"/>
    <property type="match status" value="1"/>
</dbReference>